<feature type="compositionally biased region" description="Basic and acidic residues" evidence="6">
    <location>
        <begin position="42"/>
        <end position="53"/>
    </location>
</feature>
<dbReference type="EMBL" id="JBBPFD010000105">
    <property type="protein sequence ID" value="KAK7880400.1"/>
    <property type="molecule type" value="Genomic_DNA"/>
</dbReference>
<comment type="caution">
    <text evidence="7">The sequence shown here is derived from an EMBL/GenBank/DDBJ whole genome shotgun (WGS) entry which is preliminary data.</text>
</comment>
<evidence type="ECO:0000256" key="4">
    <source>
        <dbReference type="ARBA" id="ARBA00022490"/>
    </source>
</evidence>
<feature type="compositionally biased region" description="Polar residues" evidence="6">
    <location>
        <begin position="54"/>
        <end position="63"/>
    </location>
</feature>
<feature type="region of interest" description="Disordered" evidence="6">
    <location>
        <begin position="16"/>
        <end position="168"/>
    </location>
</feature>
<evidence type="ECO:0000256" key="2">
    <source>
        <dbReference type="ARBA" id="ARBA00004496"/>
    </source>
</evidence>
<comment type="subcellular location">
    <subcellularLocation>
        <location evidence="2">Cytoplasm</location>
    </subcellularLocation>
    <subcellularLocation>
        <location evidence="1">Membrane</location>
        <location evidence="1">Caveola</location>
    </subcellularLocation>
</comment>
<evidence type="ECO:0000256" key="6">
    <source>
        <dbReference type="SAM" id="MobiDB-lite"/>
    </source>
</evidence>
<feature type="non-terminal residue" evidence="7">
    <location>
        <position position="1"/>
    </location>
</feature>
<evidence type="ECO:0000256" key="5">
    <source>
        <dbReference type="ARBA" id="ARBA00023136"/>
    </source>
</evidence>
<feature type="region of interest" description="Disordered" evidence="6">
    <location>
        <begin position="229"/>
        <end position="295"/>
    </location>
</feature>
<dbReference type="AlphaFoldDB" id="A0AAW0MJV8"/>
<evidence type="ECO:0000256" key="3">
    <source>
        <dbReference type="ARBA" id="ARBA00008836"/>
    </source>
</evidence>
<dbReference type="GO" id="GO:0005901">
    <property type="term" value="C:caveola"/>
    <property type="evidence" value="ECO:0007669"/>
    <property type="project" value="UniProtKB-SubCell"/>
</dbReference>
<accession>A0AAW0MJV8</accession>
<feature type="compositionally biased region" description="Basic and acidic residues" evidence="6">
    <location>
        <begin position="91"/>
        <end position="109"/>
    </location>
</feature>
<dbReference type="PANTHER" id="PTHR15240:SF6">
    <property type="entry name" value="MUSCLE-RELATED COILED-COIL PROTEIN"/>
    <property type="match status" value="1"/>
</dbReference>
<feature type="compositionally biased region" description="Basic and acidic residues" evidence="6">
    <location>
        <begin position="229"/>
        <end position="251"/>
    </location>
</feature>
<feature type="compositionally biased region" description="Basic and acidic residues" evidence="6">
    <location>
        <begin position="151"/>
        <end position="162"/>
    </location>
</feature>
<organism evidence="7 8">
    <name type="scientific">Mugilogobius chulae</name>
    <name type="common">yellowstripe goby</name>
    <dbReference type="NCBI Taxonomy" id="88201"/>
    <lineage>
        <taxon>Eukaryota</taxon>
        <taxon>Metazoa</taxon>
        <taxon>Chordata</taxon>
        <taxon>Craniata</taxon>
        <taxon>Vertebrata</taxon>
        <taxon>Euteleostomi</taxon>
        <taxon>Actinopterygii</taxon>
        <taxon>Neopterygii</taxon>
        <taxon>Teleostei</taxon>
        <taxon>Neoteleostei</taxon>
        <taxon>Acanthomorphata</taxon>
        <taxon>Gobiaria</taxon>
        <taxon>Gobiiformes</taxon>
        <taxon>Gobioidei</taxon>
        <taxon>Gobiidae</taxon>
        <taxon>Gobionellinae</taxon>
        <taxon>Mugilogobius</taxon>
    </lineage>
</organism>
<sequence length="295" mass="31987">ICREEQDLSDLTLVCDGGKSVDRRRGHGPAGARGGAGGRRSGRADAHEERQTELENTVKSIQSDVIKLTNEHATAAHRHTAPGENTQSQRHIKDVRVRVETRHQSEEGRSTQGDLLAKNKFRSSSTRGDQELKSVDAGSEPAEAAAAAAAPRRDVEPDKFDLPPESDEEYMVVEEADSSAAARMKKSGLTRIESFKHTFSRENLSKDARQPGALKSTSWASGIVTAERREKIRQSGEKLKEKLTLKKERTVGRGQEGAAEATAQPVAPPKGRRGTPEAAAAGEGKQRRQSVPSTT</sequence>
<dbReference type="GO" id="GO:0010468">
    <property type="term" value="P:regulation of gene expression"/>
    <property type="evidence" value="ECO:0007669"/>
    <property type="project" value="TreeGrafter"/>
</dbReference>
<evidence type="ECO:0000313" key="7">
    <source>
        <dbReference type="EMBL" id="KAK7880400.1"/>
    </source>
</evidence>
<dbReference type="Proteomes" id="UP001460270">
    <property type="component" value="Unassembled WGS sequence"/>
</dbReference>
<gene>
    <name evidence="7" type="ORF">WMY93_032969</name>
</gene>
<keyword evidence="8" id="KW-1185">Reference proteome</keyword>
<proteinExistence type="inferred from homology"/>
<feature type="compositionally biased region" description="Low complexity" evidence="6">
    <location>
        <begin position="140"/>
        <end position="150"/>
    </location>
</feature>
<dbReference type="GO" id="GO:0005737">
    <property type="term" value="C:cytoplasm"/>
    <property type="evidence" value="ECO:0007669"/>
    <property type="project" value="UniProtKB-SubCell"/>
</dbReference>
<comment type="similarity">
    <text evidence="3">Belongs to the CAVIN family.</text>
</comment>
<evidence type="ECO:0000256" key="1">
    <source>
        <dbReference type="ARBA" id="ARBA00004345"/>
    </source>
</evidence>
<dbReference type="InterPro" id="IPR026752">
    <property type="entry name" value="Cavin_fam"/>
</dbReference>
<protein>
    <submittedName>
        <fullName evidence="7">Uncharacterized protein</fullName>
    </submittedName>
</protein>
<name>A0AAW0MJV8_9GOBI</name>
<dbReference type="Pfam" id="PF15237">
    <property type="entry name" value="PTRF_SDPR"/>
    <property type="match status" value="1"/>
</dbReference>
<reference evidence="8" key="1">
    <citation type="submission" date="2024-04" db="EMBL/GenBank/DDBJ databases">
        <title>Salinicola lusitanus LLJ914,a marine bacterium isolated from the Okinawa Trough.</title>
        <authorList>
            <person name="Li J."/>
        </authorList>
    </citation>
    <scope>NUCLEOTIDE SEQUENCE [LARGE SCALE GENOMIC DNA]</scope>
</reference>
<dbReference type="PANTHER" id="PTHR15240">
    <property type="entry name" value="CAVIN"/>
    <property type="match status" value="1"/>
</dbReference>
<keyword evidence="5" id="KW-0472">Membrane</keyword>
<feature type="compositionally biased region" description="Gly residues" evidence="6">
    <location>
        <begin position="28"/>
        <end position="39"/>
    </location>
</feature>
<evidence type="ECO:0000313" key="8">
    <source>
        <dbReference type="Proteomes" id="UP001460270"/>
    </source>
</evidence>
<keyword evidence="4" id="KW-0963">Cytoplasm</keyword>